<dbReference type="InterPro" id="IPR001304">
    <property type="entry name" value="C-type_lectin-like"/>
</dbReference>
<dbReference type="InterPro" id="IPR050111">
    <property type="entry name" value="C-type_lectin/snaclec_domain"/>
</dbReference>
<evidence type="ECO:0000259" key="2">
    <source>
        <dbReference type="PROSITE" id="PS50041"/>
    </source>
</evidence>
<protein>
    <submittedName>
        <fullName evidence="3">Lectin C-type domain protein</fullName>
    </submittedName>
</protein>
<evidence type="ECO:0000313" key="4">
    <source>
        <dbReference type="Proteomes" id="UP000230423"/>
    </source>
</evidence>
<gene>
    <name evidence="3" type="ORF">TELCIR_17238</name>
</gene>
<dbReference type="SMART" id="SM00034">
    <property type="entry name" value="CLECT"/>
    <property type="match status" value="1"/>
</dbReference>
<name>A0A2G9TTI5_TELCI</name>
<dbReference type="AlphaFoldDB" id="A0A2G9TTI5"/>
<feature type="chain" id="PRO_5013849806" evidence="1">
    <location>
        <begin position="20"/>
        <end position="141"/>
    </location>
</feature>
<dbReference type="EMBL" id="KZ353966">
    <property type="protein sequence ID" value="PIO61245.1"/>
    <property type="molecule type" value="Genomic_DNA"/>
</dbReference>
<dbReference type="OrthoDB" id="5841082at2759"/>
<keyword evidence="1" id="KW-0732">Signal</keyword>
<keyword evidence="4" id="KW-1185">Reference proteome</keyword>
<feature type="domain" description="C-type lectin" evidence="2">
    <location>
        <begin position="24"/>
        <end position="125"/>
    </location>
</feature>
<dbReference type="InterPro" id="IPR016187">
    <property type="entry name" value="CTDL_fold"/>
</dbReference>
<sequence>MQAVIFLTIICSAINGVSSRWVEWNDHSYKVYHWPATFDQAEAQCRSVGGHLASIHSEEENNFIHSLATTRRPQRSYKGFAWMGLRQASWPLSNRWTWTDGTPIYSDSGPGMYAVIEKYWNDMPCASRVARFVCKRGQCCS</sequence>
<dbReference type="PROSITE" id="PS50041">
    <property type="entry name" value="C_TYPE_LECTIN_2"/>
    <property type="match status" value="1"/>
</dbReference>
<accession>A0A2G9TTI5</accession>
<dbReference type="Proteomes" id="UP000230423">
    <property type="component" value="Unassembled WGS sequence"/>
</dbReference>
<evidence type="ECO:0000313" key="3">
    <source>
        <dbReference type="EMBL" id="PIO61245.1"/>
    </source>
</evidence>
<proteinExistence type="predicted"/>
<organism evidence="3 4">
    <name type="scientific">Teladorsagia circumcincta</name>
    <name type="common">Brown stomach worm</name>
    <name type="synonym">Ostertagia circumcincta</name>
    <dbReference type="NCBI Taxonomy" id="45464"/>
    <lineage>
        <taxon>Eukaryota</taxon>
        <taxon>Metazoa</taxon>
        <taxon>Ecdysozoa</taxon>
        <taxon>Nematoda</taxon>
        <taxon>Chromadorea</taxon>
        <taxon>Rhabditida</taxon>
        <taxon>Rhabditina</taxon>
        <taxon>Rhabditomorpha</taxon>
        <taxon>Strongyloidea</taxon>
        <taxon>Trichostrongylidae</taxon>
        <taxon>Teladorsagia</taxon>
    </lineage>
</organism>
<dbReference type="SUPFAM" id="SSF56436">
    <property type="entry name" value="C-type lectin-like"/>
    <property type="match status" value="1"/>
</dbReference>
<dbReference type="InterPro" id="IPR016186">
    <property type="entry name" value="C-type_lectin-like/link_sf"/>
</dbReference>
<dbReference type="Pfam" id="PF00059">
    <property type="entry name" value="Lectin_C"/>
    <property type="match status" value="1"/>
</dbReference>
<dbReference type="Gene3D" id="3.10.100.10">
    <property type="entry name" value="Mannose-Binding Protein A, subunit A"/>
    <property type="match status" value="1"/>
</dbReference>
<feature type="signal peptide" evidence="1">
    <location>
        <begin position="1"/>
        <end position="19"/>
    </location>
</feature>
<dbReference type="PANTHER" id="PTHR22803">
    <property type="entry name" value="MANNOSE, PHOSPHOLIPASE, LECTIN RECEPTOR RELATED"/>
    <property type="match status" value="1"/>
</dbReference>
<reference evidence="3 4" key="1">
    <citation type="submission" date="2015-09" db="EMBL/GenBank/DDBJ databases">
        <title>Draft genome of the parasitic nematode Teladorsagia circumcincta isolate WARC Sus (inbred).</title>
        <authorList>
            <person name="Mitreva M."/>
        </authorList>
    </citation>
    <scope>NUCLEOTIDE SEQUENCE [LARGE SCALE GENOMIC DNA]</scope>
    <source>
        <strain evidence="3 4">S</strain>
    </source>
</reference>
<dbReference type="CDD" id="cd00037">
    <property type="entry name" value="CLECT"/>
    <property type="match status" value="1"/>
</dbReference>
<evidence type="ECO:0000256" key="1">
    <source>
        <dbReference type="SAM" id="SignalP"/>
    </source>
</evidence>